<protein>
    <recommendedName>
        <fullName evidence="3">GAF domain-containing protein</fullName>
    </recommendedName>
</protein>
<sequence length="793" mass="91975">MDIQELIDKMEGDFPVESQLSFQPLLKRWKEIIDADPNTGRGKILQKMYDRIASNPELQGEDLDKDVVLNNEEEFEIILGSLFPLSTHSPDQLYTICLPFELDPLYSSEAFKLNFLNESGQMTLPEEFDVRRITMTRIIQAYRIILGKYFDKEIKSSPPIIYKFIDSNGLMKYYQFDVDSRFLDVELKADTCPNLDQQIISGKVPSVNDIETWMEKLPLDLFVFKGFAVITLRDLTMTEGISDLRNELMLHQDFSDPEFLSQIQLAVKSILNCADINVGIAAFQNFEGRQLLSERRLANSFLISRLCSGHCKEEYSEVIKLLDNVKVPKYIRNIKDFISDYPVLGRLSETNINSVILYPLFFDDEPVGVLEISSESTEVLNENMISLLDHVTPVISLALHRSADVVVNNVRNIIKTNYTAIQPVVEWKFNEAAIDLLMQRENGNNPSVPDIKFQKVYPLYANLDIRESSNERNKSIHIDLKEQLNLAVKVINESKEKINLPILDKYALQLNKMRSGIKHVLIPEDERRISEFLVDEITPLLTHLGKTYSDLKELIKSYFNELNASSGMIHSRKQAFDESMQLINDTVSDYIEKEQVIAQEIFPHYFEKYRTDGIEYNIYIGQSLVKDREFNDIYLKNLRFWQLRTLIELGKITTDLKKEMSYKLDTTQLILVHSDPLTIKFRIDERKFDVEGSYNIRYEIMKKRIDKALIKGTGERLTQPGKIAVVYSRPEDMEEYFEYLNYFQETGMIEEDIEDLEIDTLQGVQGLKALRASLKKKEPEKRKESKKSVKEKV</sequence>
<accession>A0A4D7JPG9</accession>
<name>A0A4D7JPG9_9BACT</name>
<dbReference type="RefSeq" id="WP_137090988.1">
    <property type="nucleotide sequence ID" value="NZ_CP028923.1"/>
</dbReference>
<dbReference type="InterPro" id="IPR029016">
    <property type="entry name" value="GAF-like_dom_sf"/>
</dbReference>
<reference evidence="1 2" key="1">
    <citation type="submission" date="2018-04" db="EMBL/GenBank/DDBJ databases">
        <title>Complete genome uncultured novel isolate.</title>
        <authorList>
            <person name="Merlino G."/>
        </authorList>
    </citation>
    <scope>NUCLEOTIDE SEQUENCE [LARGE SCALE GENOMIC DNA]</scope>
    <source>
        <strain evidence="2">R1DC9</strain>
    </source>
</reference>
<dbReference type="KEGG" id="fpf:DCC35_11865"/>
<dbReference type="OrthoDB" id="627374at2"/>
<dbReference type="EMBL" id="CP028923">
    <property type="protein sequence ID" value="QCK15390.1"/>
    <property type="molecule type" value="Genomic_DNA"/>
</dbReference>
<proteinExistence type="predicted"/>
<gene>
    <name evidence="1" type="ORF">DCC35_11865</name>
</gene>
<evidence type="ECO:0008006" key="3">
    <source>
        <dbReference type="Google" id="ProtNLM"/>
    </source>
</evidence>
<organism evidence="1 2">
    <name type="scientific">Mangrovivirga cuniculi</name>
    <dbReference type="NCBI Taxonomy" id="2715131"/>
    <lineage>
        <taxon>Bacteria</taxon>
        <taxon>Pseudomonadati</taxon>
        <taxon>Bacteroidota</taxon>
        <taxon>Cytophagia</taxon>
        <taxon>Cytophagales</taxon>
        <taxon>Mangrovivirgaceae</taxon>
        <taxon>Mangrovivirga</taxon>
    </lineage>
</organism>
<evidence type="ECO:0000313" key="1">
    <source>
        <dbReference type="EMBL" id="QCK15390.1"/>
    </source>
</evidence>
<evidence type="ECO:0000313" key="2">
    <source>
        <dbReference type="Proteomes" id="UP000298616"/>
    </source>
</evidence>
<dbReference type="SUPFAM" id="SSF55781">
    <property type="entry name" value="GAF domain-like"/>
    <property type="match status" value="1"/>
</dbReference>
<dbReference type="Gene3D" id="3.30.450.40">
    <property type="match status" value="1"/>
</dbReference>
<keyword evidence="2" id="KW-1185">Reference proteome</keyword>
<dbReference type="AlphaFoldDB" id="A0A4D7JPG9"/>
<dbReference type="Proteomes" id="UP000298616">
    <property type="component" value="Chromosome"/>
</dbReference>